<dbReference type="AlphaFoldDB" id="A0AAX3SN60"/>
<protein>
    <submittedName>
        <fullName evidence="1">DUF4440 domain-containing protein</fullName>
    </submittedName>
</protein>
<evidence type="ECO:0000313" key="2">
    <source>
        <dbReference type="Proteomes" id="UP001219066"/>
    </source>
</evidence>
<dbReference type="PIRSF" id="PIRSF029394">
    <property type="entry name" value="UCP029394"/>
    <property type="match status" value="1"/>
</dbReference>
<dbReference type="InterPro" id="IPR032710">
    <property type="entry name" value="NTF2-like_dom_sf"/>
</dbReference>
<evidence type="ECO:0000313" key="1">
    <source>
        <dbReference type="EMBL" id="WFF81422.1"/>
    </source>
</evidence>
<organism evidence="1 2">
    <name type="scientific">Delftia tsuruhatensis</name>
    <dbReference type="NCBI Taxonomy" id="180282"/>
    <lineage>
        <taxon>Bacteria</taxon>
        <taxon>Pseudomonadati</taxon>
        <taxon>Pseudomonadota</taxon>
        <taxon>Betaproteobacteria</taxon>
        <taxon>Burkholderiales</taxon>
        <taxon>Comamonadaceae</taxon>
        <taxon>Delftia</taxon>
    </lineage>
</organism>
<reference evidence="1" key="1">
    <citation type="submission" date="2023-03" db="EMBL/GenBank/DDBJ databases">
        <title>Synergistic degradation of erythromycin by symbiotic bacteria Ery-6A and Ery-6B and application in simulated water remediation.</title>
        <authorList>
            <person name="Xu S."/>
        </authorList>
    </citation>
    <scope>NUCLEOTIDE SEQUENCE</scope>
    <source>
        <strain evidence="1">Ery-6A</strain>
    </source>
</reference>
<sequence length="141" mass="15780">MQDNKPIDRDIDIGIGIAERSIHQVHELIHTVFTQPAGAQAALQALMPQFSPEFSMVTTTGRLVGLDDVEQMFRRAAGQRPGLEICVCDMQPVWRDTAGLAMRYLETHRLDGVETSRRSVVILKRAGQGVLWHYLHETAMG</sequence>
<gene>
    <name evidence="1" type="ORF">PYR84_01770</name>
</gene>
<dbReference type="Proteomes" id="UP001219066">
    <property type="component" value="Chromosome"/>
</dbReference>
<dbReference type="Gene3D" id="3.10.450.50">
    <property type="match status" value="1"/>
</dbReference>
<dbReference type="InterPro" id="IPR016918">
    <property type="entry name" value="UCP029394"/>
</dbReference>
<accession>A0AAX3SN60</accession>
<dbReference type="EMBL" id="CP120956">
    <property type="protein sequence ID" value="WFF81422.1"/>
    <property type="molecule type" value="Genomic_DNA"/>
</dbReference>
<dbReference type="RefSeq" id="WP_277849262.1">
    <property type="nucleotide sequence ID" value="NZ_CP120956.1"/>
</dbReference>
<dbReference type="SUPFAM" id="SSF54427">
    <property type="entry name" value="NTF2-like"/>
    <property type="match status" value="1"/>
</dbReference>
<name>A0AAX3SN60_9BURK</name>
<proteinExistence type="predicted"/>